<feature type="compositionally biased region" description="Polar residues" evidence="1">
    <location>
        <begin position="1"/>
        <end position="14"/>
    </location>
</feature>
<feature type="region of interest" description="Disordered" evidence="1">
    <location>
        <begin position="1"/>
        <end position="59"/>
    </location>
</feature>
<dbReference type="PaxDb" id="39947-A0A0P0WLM8"/>
<accession>A0A0P0WLM8</accession>
<protein>
    <submittedName>
        <fullName evidence="2">Os05g0382101 protein</fullName>
    </submittedName>
</protein>
<gene>
    <name evidence="2" type="ordered locus">Os05g0382101</name>
    <name evidence="2" type="ORF">OSNPB_050382101</name>
</gene>
<dbReference type="EMBL" id="AP014961">
    <property type="protein sequence ID" value="BAS93776.1"/>
    <property type="molecule type" value="Genomic_DNA"/>
</dbReference>
<feature type="compositionally biased region" description="Basic residues" evidence="1">
    <location>
        <begin position="44"/>
        <end position="53"/>
    </location>
</feature>
<sequence length="112" mass="12380">MTMALQWSATSASPTELGFAEEGNGSPPLLRSSSCSVGGERRIDRRGRSRRWRERGARPPPPLCFAHRRSFSLHPFPLRAARSIFGQRVGGYRHCHHHQPPPGDALLGASAR</sequence>
<name>A0A0P0WLM8_ORYSJ</name>
<reference evidence="3" key="1">
    <citation type="journal article" date="2005" name="Nature">
        <title>The map-based sequence of the rice genome.</title>
        <authorList>
            <consortium name="International rice genome sequencing project (IRGSP)"/>
            <person name="Matsumoto T."/>
            <person name="Wu J."/>
            <person name="Kanamori H."/>
            <person name="Katayose Y."/>
            <person name="Fujisawa M."/>
            <person name="Namiki N."/>
            <person name="Mizuno H."/>
            <person name="Yamamoto K."/>
            <person name="Antonio B.A."/>
            <person name="Baba T."/>
            <person name="Sakata K."/>
            <person name="Nagamura Y."/>
            <person name="Aoki H."/>
            <person name="Arikawa K."/>
            <person name="Arita K."/>
            <person name="Bito T."/>
            <person name="Chiden Y."/>
            <person name="Fujitsuka N."/>
            <person name="Fukunaka R."/>
            <person name="Hamada M."/>
            <person name="Harada C."/>
            <person name="Hayashi A."/>
            <person name="Hijishita S."/>
            <person name="Honda M."/>
            <person name="Hosokawa S."/>
            <person name="Ichikawa Y."/>
            <person name="Idonuma A."/>
            <person name="Iijima M."/>
            <person name="Ikeda M."/>
            <person name="Ikeno M."/>
            <person name="Ito K."/>
            <person name="Ito S."/>
            <person name="Ito T."/>
            <person name="Ito Y."/>
            <person name="Ito Y."/>
            <person name="Iwabuchi A."/>
            <person name="Kamiya K."/>
            <person name="Karasawa W."/>
            <person name="Kurita K."/>
            <person name="Katagiri S."/>
            <person name="Kikuta A."/>
            <person name="Kobayashi H."/>
            <person name="Kobayashi N."/>
            <person name="Machita K."/>
            <person name="Maehara T."/>
            <person name="Masukawa M."/>
            <person name="Mizubayashi T."/>
            <person name="Mukai Y."/>
            <person name="Nagasaki H."/>
            <person name="Nagata Y."/>
            <person name="Naito S."/>
            <person name="Nakashima M."/>
            <person name="Nakama Y."/>
            <person name="Nakamichi Y."/>
            <person name="Nakamura M."/>
            <person name="Meguro A."/>
            <person name="Negishi M."/>
            <person name="Ohta I."/>
            <person name="Ohta T."/>
            <person name="Okamoto M."/>
            <person name="Ono N."/>
            <person name="Saji S."/>
            <person name="Sakaguchi M."/>
            <person name="Sakai K."/>
            <person name="Shibata M."/>
            <person name="Shimokawa T."/>
            <person name="Song J."/>
            <person name="Takazaki Y."/>
            <person name="Terasawa K."/>
            <person name="Tsugane M."/>
            <person name="Tsuji K."/>
            <person name="Ueda S."/>
            <person name="Waki K."/>
            <person name="Yamagata H."/>
            <person name="Yamamoto M."/>
            <person name="Yamamoto S."/>
            <person name="Yamane H."/>
            <person name="Yoshiki S."/>
            <person name="Yoshihara R."/>
            <person name="Yukawa K."/>
            <person name="Zhong H."/>
            <person name="Yano M."/>
            <person name="Yuan Q."/>
            <person name="Ouyang S."/>
            <person name="Liu J."/>
            <person name="Jones K.M."/>
            <person name="Gansberger K."/>
            <person name="Moffat K."/>
            <person name="Hill J."/>
            <person name="Bera J."/>
            <person name="Fadrosh D."/>
            <person name="Jin S."/>
            <person name="Johri S."/>
            <person name="Kim M."/>
            <person name="Overton L."/>
            <person name="Reardon M."/>
            <person name="Tsitrin T."/>
            <person name="Vuong H."/>
            <person name="Weaver B."/>
            <person name="Ciecko A."/>
            <person name="Tallon L."/>
            <person name="Jackson J."/>
            <person name="Pai G."/>
            <person name="Aken S.V."/>
            <person name="Utterback T."/>
            <person name="Reidmuller S."/>
            <person name="Feldblyum T."/>
            <person name="Hsiao J."/>
            <person name="Zismann V."/>
            <person name="Iobst S."/>
            <person name="de Vazeille A.R."/>
            <person name="Buell C.R."/>
            <person name="Ying K."/>
            <person name="Li Y."/>
            <person name="Lu T."/>
            <person name="Huang Y."/>
            <person name="Zhao Q."/>
            <person name="Feng Q."/>
            <person name="Zhang L."/>
            <person name="Zhu J."/>
            <person name="Weng Q."/>
            <person name="Mu J."/>
            <person name="Lu Y."/>
            <person name="Fan D."/>
            <person name="Liu Y."/>
            <person name="Guan J."/>
            <person name="Zhang Y."/>
            <person name="Yu S."/>
            <person name="Liu X."/>
            <person name="Zhang Y."/>
            <person name="Hong G."/>
            <person name="Han B."/>
            <person name="Choisne N."/>
            <person name="Demange N."/>
            <person name="Orjeda G."/>
            <person name="Samain S."/>
            <person name="Cattolico L."/>
            <person name="Pelletier E."/>
            <person name="Couloux A."/>
            <person name="Segurens B."/>
            <person name="Wincker P."/>
            <person name="D'Hont A."/>
            <person name="Scarpelli C."/>
            <person name="Weissenbach J."/>
            <person name="Salanoubat M."/>
            <person name="Quetier F."/>
            <person name="Yu Y."/>
            <person name="Kim H.R."/>
            <person name="Rambo T."/>
            <person name="Currie J."/>
            <person name="Collura K."/>
            <person name="Luo M."/>
            <person name="Yang T."/>
            <person name="Ammiraju J.S.S."/>
            <person name="Engler F."/>
            <person name="Soderlund C."/>
            <person name="Wing R.A."/>
            <person name="Palmer L.E."/>
            <person name="de la Bastide M."/>
            <person name="Spiegel L."/>
            <person name="Nascimento L."/>
            <person name="Zutavern T."/>
            <person name="O'Shaughnessy A."/>
            <person name="Dike S."/>
            <person name="Dedhia N."/>
            <person name="Preston R."/>
            <person name="Balija V."/>
            <person name="McCombie W.R."/>
            <person name="Chow T."/>
            <person name="Chen H."/>
            <person name="Chung M."/>
            <person name="Chen C."/>
            <person name="Shaw J."/>
            <person name="Wu H."/>
            <person name="Hsiao K."/>
            <person name="Chao Y."/>
            <person name="Chu M."/>
            <person name="Cheng C."/>
            <person name="Hour A."/>
            <person name="Lee P."/>
            <person name="Lin S."/>
            <person name="Lin Y."/>
            <person name="Liou J."/>
            <person name="Liu S."/>
            <person name="Hsing Y."/>
            <person name="Raghuvanshi S."/>
            <person name="Mohanty A."/>
            <person name="Bharti A.K."/>
            <person name="Gaur A."/>
            <person name="Gupta V."/>
            <person name="Kumar D."/>
            <person name="Ravi V."/>
            <person name="Vij S."/>
            <person name="Kapur A."/>
            <person name="Khurana P."/>
            <person name="Khurana P."/>
            <person name="Khurana J.P."/>
            <person name="Tyagi A.K."/>
            <person name="Gaikwad K."/>
            <person name="Singh A."/>
            <person name="Dalal V."/>
            <person name="Srivastava S."/>
            <person name="Dixit A."/>
            <person name="Pal A.K."/>
            <person name="Ghazi I.A."/>
            <person name="Yadav M."/>
            <person name="Pandit A."/>
            <person name="Bhargava A."/>
            <person name="Sureshbabu K."/>
            <person name="Batra K."/>
            <person name="Sharma T.R."/>
            <person name="Mohapatra T."/>
            <person name="Singh N.K."/>
            <person name="Messing J."/>
            <person name="Nelson A.B."/>
            <person name="Fuks G."/>
            <person name="Kavchok S."/>
            <person name="Keizer G."/>
            <person name="Linton E."/>
            <person name="Llaca V."/>
            <person name="Song R."/>
            <person name="Tanyolac B."/>
            <person name="Young S."/>
            <person name="Ho-Il K."/>
            <person name="Hahn J.H."/>
            <person name="Sangsakoo G."/>
            <person name="Vanavichit A."/>
            <person name="de Mattos Luiz.A.T."/>
            <person name="Zimmer P.D."/>
            <person name="Malone G."/>
            <person name="Dellagostin O."/>
            <person name="de Oliveira A.C."/>
            <person name="Bevan M."/>
            <person name="Bancroft I."/>
            <person name="Minx P."/>
            <person name="Cordum H."/>
            <person name="Wilson R."/>
            <person name="Cheng Z."/>
            <person name="Jin W."/>
            <person name="Jiang J."/>
            <person name="Leong S.A."/>
            <person name="Iwama H."/>
            <person name="Gojobori T."/>
            <person name="Itoh T."/>
            <person name="Niimura Y."/>
            <person name="Fujii Y."/>
            <person name="Habara T."/>
            <person name="Sakai H."/>
            <person name="Sato Y."/>
            <person name="Wilson G."/>
            <person name="Kumar K."/>
            <person name="McCouch S."/>
            <person name="Juretic N."/>
            <person name="Hoen D."/>
            <person name="Wright S."/>
            <person name="Bruskiewich R."/>
            <person name="Bureau T."/>
            <person name="Miyao A."/>
            <person name="Hirochika H."/>
            <person name="Nishikawa T."/>
            <person name="Kadowaki K."/>
            <person name="Sugiura M."/>
            <person name="Burr B."/>
            <person name="Sasaki T."/>
        </authorList>
    </citation>
    <scope>NUCLEOTIDE SEQUENCE [LARGE SCALE GENOMIC DNA]</scope>
    <source>
        <strain evidence="3">cv. Nipponbare</strain>
    </source>
</reference>
<dbReference type="AlphaFoldDB" id="A0A0P0WLM8"/>
<feature type="region of interest" description="Disordered" evidence="1">
    <location>
        <begin position="93"/>
        <end position="112"/>
    </location>
</feature>
<evidence type="ECO:0000313" key="2">
    <source>
        <dbReference type="EMBL" id="BAS93776.1"/>
    </source>
</evidence>
<reference evidence="2 3" key="3">
    <citation type="journal article" date="2013" name="Rice">
        <title>Improvement of the Oryza sativa Nipponbare reference genome using next generation sequence and optical map data.</title>
        <authorList>
            <person name="Kawahara Y."/>
            <person name="de la Bastide M."/>
            <person name="Hamilton J.P."/>
            <person name="Kanamori H."/>
            <person name="McCombie W.R."/>
            <person name="Ouyang S."/>
            <person name="Schwartz D.C."/>
            <person name="Tanaka T."/>
            <person name="Wu J."/>
            <person name="Zhou S."/>
            <person name="Childs K.L."/>
            <person name="Davidson R.M."/>
            <person name="Lin H."/>
            <person name="Quesada-Ocampo L."/>
            <person name="Vaillancourt B."/>
            <person name="Sakai H."/>
            <person name="Lee S.S."/>
            <person name="Kim J."/>
            <person name="Numa H."/>
            <person name="Itoh T."/>
            <person name="Buell C.R."/>
            <person name="Matsumoto T."/>
        </authorList>
    </citation>
    <scope>NUCLEOTIDE SEQUENCE [LARGE SCALE GENOMIC DNA]</scope>
    <source>
        <strain evidence="3">cv. Nipponbare</strain>
    </source>
</reference>
<organism evidence="2 3">
    <name type="scientific">Oryza sativa subsp. japonica</name>
    <name type="common">Rice</name>
    <dbReference type="NCBI Taxonomy" id="39947"/>
    <lineage>
        <taxon>Eukaryota</taxon>
        <taxon>Viridiplantae</taxon>
        <taxon>Streptophyta</taxon>
        <taxon>Embryophyta</taxon>
        <taxon>Tracheophyta</taxon>
        <taxon>Spermatophyta</taxon>
        <taxon>Magnoliopsida</taxon>
        <taxon>Liliopsida</taxon>
        <taxon>Poales</taxon>
        <taxon>Poaceae</taxon>
        <taxon>BOP clade</taxon>
        <taxon>Oryzoideae</taxon>
        <taxon>Oryzeae</taxon>
        <taxon>Oryzinae</taxon>
        <taxon>Oryza</taxon>
        <taxon>Oryza sativa</taxon>
    </lineage>
</organism>
<dbReference type="Proteomes" id="UP000059680">
    <property type="component" value="Chromosome 5"/>
</dbReference>
<reference evidence="2 3" key="2">
    <citation type="journal article" date="2013" name="Plant Cell Physiol.">
        <title>Rice Annotation Project Database (RAP-DB): an integrative and interactive database for rice genomics.</title>
        <authorList>
            <person name="Sakai H."/>
            <person name="Lee S.S."/>
            <person name="Tanaka T."/>
            <person name="Numa H."/>
            <person name="Kim J."/>
            <person name="Kawahara Y."/>
            <person name="Wakimoto H."/>
            <person name="Yang C.C."/>
            <person name="Iwamoto M."/>
            <person name="Abe T."/>
            <person name="Yamada Y."/>
            <person name="Muto A."/>
            <person name="Inokuchi H."/>
            <person name="Ikemura T."/>
            <person name="Matsumoto T."/>
            <person name="Sasaki T."/>
            <person name="Itoh T."/>
        </authorList>
    </citation>
    <scope>NUCLEOTIDE SEQUENCE [LARGE SCALE GENOMIC DNA]</scope>
    <source>
        <strain evidence="3">cv. Nipponbare</strain>
    </source>
</reference>
<proteinExistence type="predicted"/>
<evidence type="ECO:0000313" key="3">
    <source>
        <dbReference type="Proteomes" id="UP000059680"/>
    </source>
</evidence>
<dbReference type="InParanoid" id="A0A0P0WLM8"/>
<evidence type="ECO:0000256" key="1">
    <source>
        <dbReference type="SAM" id="MobiDB-lite"/>
    </source>
</evidence>
<keyword evidence="3" id="KW-1185">Reference proteome</keyword>